<dbReference type="InterPro" id="IPR035923">
    <property type="entry name" value="TT1751-like_sf"/>
</dbReference>
<name>A0ABU1BMS4_9BURK</name>
<dbReference type="Gene3D" id="3.30.310.70">
    <property type="entry name" value="TT1751-like domain"/>
    <property type="match status" value="1"/>
</dbReference>
<dbReference type="Pfam" id="PF03625">
    <property type="entry name" value="DUF302"/>
    <property type="match status" value="1"/>
</dbReference>
<sequence>MQNTGPGAGAEAVRMWGKWVDSEGDIAVATTWERKVNPGVTVQEIEQAFASVAAEDNVKMVGEFFVSRELEARSGKPEQFLKIYSFCNPLLAKEMVAFSPNMAAFLPCRIAVLEKEDGLWIYTMNMDMLIKMGRQLPPDLAMSALRMRQTLQKMLEKGAQGDF</sequence>
<comment type="caution">
    <text evidence="2">The sequence shown here is derived from an EMBL/GenBank/DDBJ whole genome shotgun (WGS) entry which is preliminary data.</text>
</comment>
<gene>
    <name evidence="2" type="ORF">Q8A64_06990</name>
</gene>
<evidence type="ECO:0000259" key="1">
    <source>
        <dbReference type="Pfam" id="PF03625"/>
    </source>
</evidence>
<dbReference type="InterPro" id="IPR005180">
    <property type="entry name" value="DUF302"/>
</dbReference>
<dbReference type="EMBL" id="JAUYVH010000003">
    <property type="protein sequence ID" value="MDQ9170159.1"/>
    <property type="molecule type" value="Genomic_DNA"/>
</dbReference>
<dbReference type="RefSeq" id="WP_338436093.1">
    <property type="nucleotide sequence ID" value="NZ_JAUYVH010000003.1"/>
</dbReference>
<proteinExistence type="predicted"/>
<feature type="domain" description="DUF302" evidence="1">
    <location>
        <begin position="66"/>
        <end position="125"/>
    </location>
</feature>
<dbReference type="Proteomes" id="UP001225596">
    <property type="component" value="Unassembled WGS sequence"/>
</dbReference>
<dbReference type="SUPFAM" id="SSF103247">
    <property type="entry name" value="TT1751-like"/>
    <property type="match status" value="1"/>
</dbReference>
<accession>A0ABU1BMS4</accession>
<evidence type="ECO:0000313" key="3">
    <source>
        <dbReference type="Proteomes" id="UP001225596"/>
    </source>
</evidence>
<protein>
    <submittedName>
        <fullName evidence="2">DUF302 domain-containing protein</fullName>
    </submittedName>
</protein>
<keyword evidence="3" id="KW-1185">Reference proteome</keyword>
<organism evidence="2 3">
    <name type="scientific">Keguizhuia sedimenti</name>
    <dbReference type="NCBI Taxonomy" id="3064264"/>
    <lineage>
        <taxon>Bacteria</taxon>
        <taxon>Pseudomonadati</taxon>
        <taxon>Pseudomonadota</taxon>
        <taxon>Betaproteobacteria</taxon>
        <taxon>Burkholderiales</taxon>
        <taxon>Oxalobacteraceae</taxon>
        <taxon>Keguizhuia</taxon>
    </lineage>
</organism>
<evidence type="ECO:0000313" key="2">
    <source>
        <dbReference type="EMBL" id="MDQ9170159.1"/>
    </source>
</evidence>
<dbReference type="CDD" id="cd14797">
    <property type="entry name" value="DUF302"/>
    <property type="match status" value="1"/>
</dbReference>
<reference evidence="2 3" key="1">
    <citation type="submission" date="2023-08" db="EMBL/GenBank/DDBJ databases">
        <title>Oxalobacteraceae gen .nov., isolated from river sludge outside the plant.</title>
        <authorList>
            <person name="Zhao S.Y."/>
        </authorList>
    </citation>
    <scope>NUCLEOTIDE SEQUENCE [LARGE SCALE GENOMIC DNA]</scope>
    <source>
        <strain evidence="2 3">R-40</strain>
    </source>
</reference>